<name>A0AAD7S5D8_9TELE</name>
<feature type="compositionally biased region" description="Polar residues" evidence="1">
    <location>
        <begin position="106"/>
        <end position="130"/>
    </location>
</feature>
<evidence type="ECO:0000313" key="2">
    <source>
        <dbReference type="EMBL" id="KAJ8395091.1"/>
    </source>
</evidence>
<accession>A0AAD7S5D8</accession>
<protein>
    <submittedName>
        <fullName evidence="2">Uncharacterized protein</fullName>
    </submittedName>
</protein>
<dbReference type="AlphaFoldDB" id="A0AAD7S5D8"/>
<reference evidence="2" key="1">
    <citation type="journal article" date="2023" name="Science">
        <title>Genome structures resolve the early diversification of teleost fishes.</title>
        <authorList>
            <person name="Parey E."/>
            <person name="Louis A."/>
            <person name="Montfort J."/>
            <person name="Bouchez O."/>
            <person name="Roques C."/>
            <person name="Iampietro C."/>
            <person name="Lluch J."/>
            <person name="Castinel A."/>
            <person name="Donnadieu C."/>
            <person name="Desvignes T."/>
            <person name="Floi Bucao C."/>
            <person name="Jouanno E."/>
            <person name="Wen M."/>
            <person name="Mejri S."/>
            <person name="Dirks R."/>
            <person name="Jansen H."/>
            <person name="Henkel C."/>
            <person name="Chen W.J."/>
            <person name="Zahm M."/>
            <person name="Cabau C."/>
            <person name="Klopp C."/>
            <person name="Thompson A.W."/>
            <person name="Robinson-Rechavi M."/>
            <person name="Braasch I."/>
            <person name="Lecointre G."/>
            <person name="Bobe J."/>
            <person name="Postlethwait J.H."/>
            <person name="Berthelot C."/>
            <person name="Roest Crollius H."/>
            <person name="Guiguen Y."/>
        </authorList>
    </citation>
    <scope>NUCLEOTIDE SEQUENCE</scope>
    <source>
        <strain evidence="2">NC1722</strain>
    </source>
</reference>
<evidence type="ECO:0000256" key="1">
    <source>
        <dbReference type="SAM" id="MobiDB-lite"/>
    </source>
</evidence>
<dbReference type="EMBL" id="JAINUG010000119">
    <property type="protein sequence ID" value="KAJ8395091.1"/>
    <property type="molecule type" value="Genomic_DNA"/>
</dbReference>
<feature type="region of interest" description="Disordered" evidence="1">
    <location>
        <begin position="101"/>
        <end position="130"/>
    </location>
</feature>
<organism evidence="2 3">
    <name type="scientific">Aldrovandia affinis</name>
    <dbReference type="NCBI Taxonomy" id="143900"/>
    <lineage>
        <taxon>Eukaryota</taxon>
        <taxon>Metazoa</taxon>
        <taxon>Chordata</taxon>
        <taxon>Craniata</taxon>
        <taxon>Vertebrata</taxon>
        <taxon>Euteleostomi</taxon>
        <taxon>Actinopterygii</taxon>
        <taxon>Neopterygii</taxon>
        <taxon>Teleostei</taxon>
        <taxon>Notacanthiformes</taxon>
        <taxon>Halosauridae</taxon>
        <taxon>Aldrovandia</taxon>
    </lineage>
</organism>
<proteinExistence type="predicted"/>
<sequence>MRKHSNHALSSANIANRLQRNRLWTSFLTAVDRTASITSVAVGVRSVSTRIDCGKGTRSLSVGLRWLEEEITLPGSPVLTEIIRSSRQVIGICDSFSKSLAHGGSPVQSAQPAVYGTSKQSVLSPPSSRMKTVRRYLGRTFEPE</sequence>
<evidence type="ECO:0000313" key="3">
    <source>
        <dbReference type="Proteomes" id="UP001221898"/>
    </source>
</evidence>
<keyword evidence="3" id="KW-1185">Reference proteome</keyword>
<dbReference type="Proteomes" id="UP001221898">
    <property type="component" value="Unassembled WGS sequence"/>
</dbReference>
<comment type="caution">
    <text evidence="2">The sequence shown here is derived from an EMBL/GenBank/DDBJ whole genome shotgun (WGS) entry which is preliminary data.</text>
</comment>
<gene>
    <name evidence="2" type="ORF">AAFF_G00035470</name>
</gene>